<gene>
    <name evidence="1" type="ORF">F0254_23180</name>
</gene>
<organism evidence="1 2">
    <name type="scientific">Vibrio alginolyticus</name>
    <dbReference type="NCBI Taxonomy" id="663"/>
    <lineage>
        <taxon>Bacteria</taxon>
        <taxon>Pseudomonadati</taxon>
        <taxon>Pseudomonadota</taxon>
        <taxon>Gammaproteobacteria</taxon>
        <taxon>Vibrionales</taxon>
        <taxon>Vibrionaceae</taxon>
        <taxon>Vibrio</taxon>
    </lineage>
</organism>
<proteinExistence type="predicted"/>
<evidence type="ECO:0000313" key="2">
    <source>
        <dbReference type="Proteomes" id="UP000532247"/>
    </source>
</evidence>
<accession>A0A7Y4F0H3</accession>
<evidence type="ECO:0000313" key="1">
    <source>
        <dbReference type="EMBL" id="NOI11726.1"/>
    </source>
</evidence>
<reference evidence="1 2" key="1">
    <citation type="submission" date="2019-09" db="EMBL/GenBank/DDBJ databases">
        <title>Draft genome sequencing and comparative genomics of hatchery-associated Vibrios.</title>
        <authorList>
            <person name="Kehlet-Delgado H."/>
            <person name="Mueller R.S."/>
        </authorList>
    </citation>
    <scope>NUCLEOTIDE SEQUENCE [LARGE SCALE GENOMIC DNA]</scope>
    <source>
        <strain evidence="1 2">081416A</strain>
    </source>
</reference>
<protein>
    <submittedName>
        <fullName evidence="1">Uncharacterized protein</fullName>
    </submittedName>
</protein>
<dbReference type="EMBL" id="VTYF01000022">
    <property type="protein sequence ID" value="NOI11726.1"/>
    <property type="molecule type" value="Genomic_DNA"/>
</dbReference>
<sequence>MSENNSKKVHDQIRADVKEYMTNTSNGVLDFALANAIKSGQNNLNDLCKKWRILVYKLLIKLNTSLFKVDDDKTHYA</sequence>
<dbReference type="AlphaFoldDB" id="A0A7Y4F0H3"/>
<dbReference type="RefSeq" id="WP_054577230.1">
    <property type="nucleotide sequence ID" value="NZ_JAMPYZ010000001.1"/>
</dbReference>
<dbReference type="Proteomes" id="UP000532247">
    <property type="component" value="Unassembled WGS sequence"/>
</dbReference>
<comment type="caution">
    <text evidence="1">The sequence shown here is derived from an EMBL/GenBank/DDBJ whole genome shotgun (WGS) entry which is preliminary data.</text>
</comment>
<name>A0A7Y4F0H3_VIBAL</name>